<comment type="caution">
    <text evidence="1">The sequence shown here is derived from an EMBL/GenBank/DDBJ whole genome shotgun (WGS) entry which is preliminary data.</text>
</comment>
<reference evidence="1" key="1">
    <citation type="submission" date="2022-09" db="EMBL/GenBank/DDBJ databases">
        <title>Intensive care unit water sources are persistently colonized with multi-drug resistant bacteria and are the site of extensive horizontal gene transfer of antibiotic resistance genes.</title>
        <authorList>
            <person name="Diorio-Toth L."/>
        </authorList>
    </citation>
    <scope>NUCLEOTIDE SEQUENCE</scope>
    <source>
        <strain evidence="1">GD03832</strain>
    </source>
</reference>
<proteinExistence type="predicted"/>
<dbReference type="AlphaFoldDB" id="A0AA42TWU3"/>
<dbReference type="RefSeq" id="WP_280009643.1">
    <property type="nucleotide sequence ID" value="NZ_JAOCEK010000047.1"/>
</dbReference>
<evidence type="ECO:0000313" key="2">
    <source>
        <dbReference type="Proteomes" id="UP001161065"/>
    </source>
</evidence>
<protein>
    <submittedName>
        <fullName evidence="1">Uncharacterized protein</fullName>
    </submittedName>
</protein>
<sequence length="327" mass="34663">MQDKQQITAAEQAAWLAGLDDGRAQAGFTVSNAEAPQAAPAAVAVPGERDPAALLQLADLLESGRHLIHVERKEIADAIRAALAATPAVDVPANVWQQAVDAELVSAHLGVAADVATLEDAKKALHELICWNIDVATNPATNGGKVLVAAAAPVVLPEPALYVSGGQLERHCDPEDKNGGRYIPARKTAAGLFATPLYTEQQVRALLATATGLPAQAVAYIDSEVLTSFLSCSNYRPADGWDCHIRHQENKRDTDVPLYSRPQAQADARDAERYRYLRGEHEGEAESLCVFGPNDMRECLVPIGSLPGELDAFIDAAIAAQAAQGGE</sequence>
<organism evidence="1 2">
    <name type="scientific">Comamonas thiooxydans</name>
    <dbReference type="NCBI Taxonomy" id="363952"/>
    <lineage>
        <taxon>Bacteria</taxon>
        <taxon>Pseudomonadati</taxon>
        <taxon>Pseudomonadota</taxon>
        <taxon>Betaproteobacteria</taxon>
        <taxon>Burkholderiales</taxon>
        <taxon>Comamonadaceae</taxon>
        <taxon>Comamonas</taxon>
    </lineage>
</organism>
<dbReference type="Proteomes" id="UP001161065">
    <property type="component" value="Unassembled WGS sequence"/>
</dbReference>
<evidence type="ECO:0000313" key="1">
    <source>
        <dbReference type="EMBL" id="MDH1337549.1"/>
    </source>
</evidence>
<dbReference type="EMBL" id="JAOCEK010000047">
    <property type="protein sequence ID" value="MDH1337549.1"/>
    <property type="molecule type" value="Genomic_DNA"/>
</dbReference>
<name>A0AA42TWU3_9BURK</name>
<accession>A0AA42TWU3</accession>
<gene>
    <name evidence="1" type="ORF">N5D63_25810</name>
</gene>